<evidence type="ECO:0000256" key="1">
    <source>
        <dbReference type="SAM" id="MobiDB-lite"/>
    </source>
</evidence>
<protein>
    <recommendedName>
        <fullName evidence="2">INO80 complex subunit B-like conserved region domain-containing protein</fullName>
    </recommendedName>
</protein>
<gene>
    <name evidence="3" type="ORF">CXQ85_000559</name>
</gene>
<feature type="compositionally biased region" description="Acidic residues" evidence="1">
    <location>
        <begin position="94"/>
        <end position="117"/>
    </location>
</feature>
<evidence type="ECO:0000313" key="3">
    <source>
        <dbReference type="EMBL" id="PVH21577.1"/>
    </source>
</evidence>
<dbReference type="InterPro" id="IPR029523">
    <property type="entry name" value="INO80B/Ies2"/>
</dbReference>
<accession>A0A2V1ATT6</accession>
<feature type="domain" description="INO80 complex subunit B-like conserved region" evidence="2">
    <location>
        <begin position="209"/>
        <end position="289"/>
    </location>
</feature>
<dbReference type="AlphaFoldDB" id="A0A2V1ATT6"/>
<dbReference type="PANTHER" id="PTHR21561">
    <property type="entry name" value="INO80 COMPLEX SUBUNIT B"/>
    <property type="match status" value="1"/>
</dbReference>
<dbReference type="STRING" id="45357.A0A2V1ATT6"/>
<dbReference type="GO" id="GO:0006338">
    <property type="term" value="P:chromatin remodeling"/>
    <property type="evidence" value="ECO:0007669"/>
    <property type="project" value="InterPro"/>
</dbReference>
<feature type="region of interest" description="Disordered" evidence="1">
    <location>
        <begin position="1"/>
        <end position="223"/>
    </location>
</feature>
<dbReference type="GeneID" id="37005892"/>
<proteinExistence type="predicted"/>
<comment type="caution">
    <text evidence="3">The sequence shown here is derived from an EMBL/GenBank/DDBJ whole genome shotgun (WGS) entry which is preliminary data.</text>
</comment>
<feature type="compositionally biased region" description="Acidic residues" evidence="1">
    <location>
        <begin position="36"/>
        <end position="54"/>
    </location>
</feature>
<dbReference type="RefSeq" id="XP_025342517.1">
    <property type="nucleotide sequence ID" value="XM_025484302.1"/>
</dbReference>
<dbReference type="VEuPathDB" id="FungiDB:CXQ85_000559"/>
<dbReference type="EMBL" id="PKFO01000005">
    <property type="protein sequence ID" value="PVH21577.1"/>
    <property type="molecule type" value="Genomic_DNA"/>
</dbReference>
<sequence>MPPKIAMSDDEDSIELSDIGDRSEELSDVQVSDDIGLGDEEDEESNSNEMEELQNDWYTPKVHAKERRTRGAAGGVVSGDNGSRETRKRQLTMYEEDDVDDEEEEEEEEEASDEYLDEPPKKKVSVKLRIPRRSAGSAREDVSESPYEEEFDYAPDATPDVSKLTERQRARLAEEENGKKSDDTMFQEMDEQLLALNRKTQKKEETAEEIAVRKAENARRRADYKVKQLEEEKRDTLNKLLKRRAVKTRDKDEDDLDSKQTTLKPRRPNLNHPALIRWVCKPESSVLGLNE</sequence>
<feature type="compositionally biased region" description="Basic residues" evidence="1">
    <location>
        <begin position="122"/>
        <end position="132"/>
    </location>
</feature>
<keyword evidence="4" id="KW-1185">Reference proteome</keyword>
<feature type="compositionally biased region" description="Basic and acidic residues" evidence="1">
    <location>
        <begin position="202"/>
        <end position="223"/>
    </location>
</feature>
<dbReference type="GO" id="GO:0031011">
    <property type="term" value="C:Ino80 complex"/>
    <property type="evidence" value="ECO:0007669"/>
    <property type="project" value="InterPro"/>
</dbReference>
<evidence type="ECO:0000313" key="4">
    <source>
        <dbReference type="Proteomes" id="UP000244309"/>
    </source>
</evidence>
<dbReference type="SMART" id="SM01406">
    <property type="entry name" value="PAPA-1"/>
    <property type="match status" value="1"/>
</dbReference>
<dbReference type="OrthoDB" id="2021186at2759"/>
<organism evidence="3 4">
    <name type="scientific">Candidozyma haemuli</name>
    <dbReference type="NCBI Taxonomy" id="45357"/>
    <lineage>
        <taxon>Eukaryota</taxon>
        <taxon>Fungi</taxon>
        <taxon>Dikarya</taxon>
        <taxon>Ascomycota</taxon>
        <taxon>Saccharomycotina</taxon>
        <taxon>Pichiomycetes</taxon>
        <taxon>Metschnikowiaceae</taxon>
        <taxon>Candidozyma</taxon>
    </lineage>
</organism>
<reference evidence="3 4" key="1">
    <citation type="submission" date="2017-12" db="EMBL/GenBank/DDBJ databases">
        <title>Genome Sequence of a Multidrug-Resistant Candida haemulonii Isolate from a Patient with Chronic Leg Ulcers in Israel.</title>
        <authorList>
            <person name="Chow N.A."/>
            <person name="Gade L."/>
            <person name="Batra D."/>
            <person name="Rowe L.A."/>
            <person name="Ben-Ami R."/>
            <person name="Loparev V.N."/>
            <person name="Litvintseva A.P."/>
        </authorList>
    </citation>
    <scope>NUCLEOTIDE SEQUENCE [LARGE SCALE GENOMIC DNA]</scope>
    <source>
        <strain evidence="3 4">B11899</strain>
    </source>
</reference>
<dbReference type="InterPro" id="IPR006880">
    <property type="entry name" value="INO80B_C"/>
</dbReference>
<feature type="compositionally biased region" description="Basic and acidic residues" evidence="1">
    <location>
        <begin position="163"/>
        <end position="183"/>
    </location>
</feature>
<dbReference type="Pfam" id="PF04795">
    <property type="entry name" value="PAPA-1"/>
    <property type="match status" value="1"/>
</dbReference>
<name>A0A2V1ATT6_9ASCO</name>
<dbReference type="Proteomes" id="UP000244309">
    <property type="component" value="Unassembled WGS sequence"/>
</dbReference>
<evidence type="ECO:0000259" key="2">
    <source>
        <dbReference type="SMART" id="SM01406"/>
    </source>
</evidence>
<dbReference type="PANTHER" id="PTHR21561:SF12">
    <property type="entry name" value="INO80 COMPLEX SUBUNIT B"/>
    <property type="match status" value="1"/>
</dbReference>
<feature type="region of interest" description="Disordered" evidence="1">
    <location>
        <begin position="242"/>
        <end position="269"/>
    </location>
</feature>